<dbReference type="RefSeq" id="WP_221826746.1">
    <property type="nucleotide sequence ID" value="NZ_JACLPZ010000065.1"/>
</dbReference>
<name>A0AAW4R5S2_BACCE</name>
<keyword evidence="1" id="KW-0812">Transmembrane</keyword>
<dbReference type="Proteomes" id="UP001197806">
    <property type="component" value="Unassembled WGS sequence"/>
</dbReference>
<dbReference type="EMBL" id="JACLPZ010000065">
    <property type="protein sequence ID" value="MBY0040885.1"/>
    <property type="molecule type" value="Genomic_DNA"/>
</dbReference>
<sequence>MKMLLNIVLMVMVLFGIGLLTMGYKVGVIINLVSLICMIVVFKKRNLIKE</sequence>
<dbReference type="AlphaFoldDB" id="A0AAW4R5S2"/>
<evidence type="ECO:0000256" key="1">
    <source>
        <dbReference type="SAM" id="Phobius"/>
    </source>
</evidence>
<feature type="transmembrane region" description="Helical" evidence="1">
    <location>
        <begin position="12"/>
        <end position="42"/>
    </location>
</feature>
<reference evidence="2" key="1">
    <citation type="submission" date="2020-08" db="EMBL/GenBank/DDBJ databases">
        <title>Fungal Genomes of the International Space Station.</title>
        <authorList>
            <person name="Seuylemezian A."/>
            <person name="Singh N.K."/>
            <person name="Wood J."/>
            <person name="Venkateswaran K."/>
        </authorList>
    </citation>
    <scope>NUCLEOTIDE SEQUENCE</scope>
    <source>
        <strain evidence="2">I2-B2</strain>
    </source>
</reference>
<proteinExistence type="predicted"/>
<evidence type="ECO:0000313" key="3">
    <source>
        <dbReference type="Proteomes" id="UP001197806"/>
    </source>
</evidence>
<comment type="caution">
    <text evidence="2">The sequence shown here is derived from an EMBL/GenBank/DDBJ whole genome shotgun (WGS) entry which is preliminary data.</text>
</comment>
<protein>
    <submittedName>
        <fullName evidence="2">Uncharacterized protein</fullName>
    </submittedName>
</protein>
<organism evidence="2 3">
    <name type="scientific">Bacillus cereus</name>
    <dbReference type="NCBI Taxonomy" id="1396"/>
    <lineage>
        <taxon>Bacteria</taxon>
        <taxon>Bacillati</taxon>
        <taxon>Bacillota</taxon>
        <taxon>Bacilli</taxon>
        <taxon>Bacillales</taxon>
        <taxon>Bacillaceae</taxon>
        <taxon>Bacillus</taxon>
        <taxon>Bacillus cereus group</taxon>
    </lineage>
</organism>
<accession>A0AAW4R5S2</accession>
<gene>
    <name evidence="2" type="ORF">H7U08_30850</name>
</gene>
<keyword evidence="1" id="KW-1133">Transmembrane helix</keyword>
<keyword evidence="1" id="KW-0472">Membrane</keyword>
<evidence type="ECO:0000313" key="2">
    <source>
        <dbReference type="EMBL" id="MBY0040885.1"/>
    </source>
</evidence>